<evidence type="ECO:0000313" key="6">
    <source>
        <dbReference type="Proteomes" id="UP000254487"/>
    </source>
</evidence>
<dbReference type="InterPro" id="IPR041957">
    <property type="entry name" value="CT_Nitrate-R-NapA-like"/>
</dbReference>
<dbReference type="Pfam" id="PF01568">
    <property type="entry name" value="Molydop_binding"/>
    <property type="match status" value="1"/>
</dbReference>
<feature type="domain" description="Molybdopterin dinucleotide-binding" evidence="4">
    <location>
        <begin position="19"/>
        <end position="129"/>
    </location>
</feature>
<comment type="cofactor">
    <cofactor evidence="2">
        <name>[4Fe-4S] cluster</name>
        <dbReference type="ChEBI" id="CHEBI:49883"/>
    </cofactor>
</comment>
<evidence type="ECO:0000256" key="1">
    <source>
        <dbReference type="ARBA" id="ARBA00001942"/>
    </source>
</evidence>
<sequence length="210" mass="22921">MVPVTPQPTRATTDAFYPLILNSGRIRDQWHTMTRTGAVPRLMQHIAEPMVEVAPQDAVRYQLPADGLARIWSRHGGDGGESGDQRRAAPGSLFVPMHWNNQFARQGRVNNLLAAVMDPYSGQPESKQAAVAIAAWQPAWHSELFAANRYHFLRPGTGGGGRRQACCTTRWPGRHLPDSGSARGAPGAAGSYRWLTAARCGTCWPGIREG</sequence>
<evidence type="ECO:0000256" key="3">
    <source>
        <dbReference type="ARBA" id="ARBA00023002"/>
    </source>
</evidence>
<organism evidence="5 6">
    <name type="scientific">Klebsiella pneumoniae subsp. ozaenae</name>
    <dbReference type="NCBI Taxonomy" id="574"/>
    <lineage>
        <taxon>Bacteria</taxon>
        <taxon>Pseudomonadati</taxon>
        <taxon>Pseudomonadota</taxon>
        <taxon>Gammaproteobacteria</taxon>
        <taxon>Enterobacterales</taxon>
        <taxon>Enterobacteriaceae</taxon>
        <taxon>Klebsiella/Raoultella group</taxon>
        <taxon>Klebsiella</taxon>
        <taxon>Klebsiella pneumoniae complex</taxon>
    </lineage>
</organism>
<dbReference type="GO" id="GO:0043546">
    <property type="term" value="F:molybdopterin cofactor binding"/>
    <property type="evidence" value="ECO:0007669"/>
    <property type="project" value="InterPro"/>
</dbReference>
<protein>
    <submittedName>
        <fullName evidence="5">Putative nitrate reductase</fullName>
        <ecNumber evidence="5">1.7.99.4</ecNumber>
    </submittedName>
</protein>
<dbReference type="Proteomes" id="UP000254487">
    <property type="component" value="Unassembled WGS sequence"/>
</dbReference>
<dbReference type="InterPro" id="IPR050123">
    <property type="entry name" value="Prok_molybdopt-oxidoreductase"/>
</dbReference>
<dbReference type="STRING" id="1218098.GCA_001598715_02410"/>
<evidence type="ECO:0000313" key="5">
    <source>
        <dbReference type="EMBL" id="STU70933.1"/>
    </source>
</evidence>
<dbReference type="Gene3D" id="2.40.40.20">
    <property type="match status" value="1"/>
</dbReference>
<proteinExistence type="predicted"/>
<name>A0A377ZK80_KLEPO</name>
<dbReference type="PANTHER" id="PTHR43105">
    <property type="entry name" value="RESPIRATORY NITRATE REDUCTASE"/>
    <property type="match status" value="1"/>
</dbReference>
<evidence type="ECO:0000256" key="2">
    <source>
        <dbReference type="ARBA" id="ARBA00001966"/>
    </source>
</evidence>
<dbReference type="GO" id="GO:0045333">
    <property type="term" value="P:cellular respiration"/>
    <property type="evidence" value="ECO:0007669"/>
    <property type="project" value="UniProtKB-ARBA"/>
</dbReference>
<dbReference type="SUPFAM" id="SSF50692">
    <property type="entry name" value="ADC-like"/>
    <property type="match status" value="1"/>
</dbReference>
<dbReference type="GO" id="GO:0016020">
    <property type="term" value="C:membrane"/>
    <property type="evidence" value="ECO:0007669"/>
    <property type="project" value="TreeGrafter"/>
</dbReference>
<comment type="cofactor">
    <cofactor evidence="1">
        <name>Mo-bis(molybdopterin guanine dinucleotide)</name>
        <dbReference type="ChEBI" id="CHEBI:60539"/>
    </cofactor>
</comment>
<dbReference type="AlphaFoldDB" id="A0A377ZK80"/>
<dbReference type="GO" id="GO:1990204">
    <property type="term" value="C:oxidoreductase complex"/>
    <property type="evidence" value="ECO:0007669"/>
    <property type="project" value="UniProtKB-ARBA"/>
</dbReference>
<dbReference type="EMBL" id="UGLW01000003">
    <property type="protein sequence ID" value="STU70933.1"/>
    <property type="molecule type" value="Genomic_DNA"/>
</dbReference>
<dbReference type="GO" id="GO:0016491">
    <property type="term" value="F:oxidoreductase activity"/>
    <property type="evidence" value="ECO:0007669"/>
    <property type="project" value="UniProtKB-KW"/>
</dbReference>
<keyword evidence="3 5" id="KW-0560">Oxidoreductase</keyword>
<reference evidence="5 6" key="1">
    <citation type="submission" date="2018-06" db="EMBL/GenBank/DDBJ databases">
        <authorList>
            <consortium name="Pathogen Informatics"/>
            <person name="Doyle S."/>
        </authorList>
    </citation>
    <scope>NUCLEOTIDE SEQUENCE [LARGE SCALE GENOMIC DNA]</scope>
    <source>
        <strain evidence="5 6">NCTC10313</strain>
    </source>
</reference>
<dbReference type="EC" id="1.7.99.4" evidence="5"/>
<accession>A0A377ZK80</accession>
<gene>
    <name evidence="5" type="primary">narB_2</name>
    <name evidence="5" type="ORF">NCTC10313_03062</name>
</gene>
<dbReference type="InterPro" id="IPR009010">
    <property type="entry name" value="Asp_de-COase-like_dom_sf"/>
</dbReference>
<dbReference type="PANTHER" id="PTHR43105:SF9">
    <property type="entry name" value="NADPH-FE(3+) OXIDOREDUCTASE SUBUNIT ALPHA"/>
    <property type="match status" value="1"/>
</dbReference>
<dbReference type="CDD" id="cd02791">
    <property type="entry name" value="MopB_CT_Nitrate-R-NapA-like"/>
    <property type="match status" value="1"/>
</dbReference>
<evidence type="ECO:0000259" key="4">
    <source>
        <dbReference type="Pfam" id="PF01568"/>
    </source>
</evidence>
<dbReference type="InterPro" id="IPR006657">
    <property type="entry name" value="MoPterin_dinucl-bd_dom"/>
</dbReference>